<feature type="domain" description="Spore germination GerAC-like C-terminal" evidence="8">
    <location>
        <begin position="183"/>
        <end position="329"/>
    </location>
</feature>
<evidence type="ECO:0000256" key="6">
    <source>
        <dbReference type="ARBA" id="ARBA00023139"/>
    </source>
</evidence>
<keyword evidence="3" id="KW-0309">Germination</keyword>
<keyword evidence="4" id="KW-0732">Signal</keyword>
<comment type="subcellular location">
    <subcellularLocation>
        <location evidence="1">Membrane</location>
        <topology evidence="1">Lipid-anchor</topology>
    </subcellularLocation>
</comment>
<evidence type="ECO:0000256" key="4">
    <source>
        <dbReference type="ARBA" id="ARBA00022729"/>
    </source>
</evidence>
<dbReference type="InterPro" id="IPR057336">
    <property type="entry name" value="GerAC_N"/>
</dbReference>
<accession>A0ABT0XK66</accession>
<dbReference type="NCBIfam" id="TIGR02887">
    <property type="entry name" value="spore_ger_x_C"/>
    <property type="match status" value="1"/>
</dbReference>
<sequence>MLDEQLLKDVTLIKSQAFDIDEESGKLITTVAIVTEFPNEKVPTQNVILSAEGHNTRDSRTELDKKIGNELFASKNQVTLLSEELAKEDIYSVLDVNYRSPLSSLTANLAIIEGRAGPMLQIKTENVPLINDYLKGLLTTGVDTGIIPLVNLQNTLTILYDEGQDAIIPTMKIVDSNNGAALTGVGLFDGLKLSGKLDTDESTLLLILDGNKKGEHRFTRKVNDSIKNELYDDITVEVRKMDRVLTILTEPDGVKADIDVTLYLNATESPDDDLYKREVVKKLNTELSKQLTSEANTIFKKIQEANCDYLGIGRKVYAYYNDEWKKKMERCVSNYRSECYSNCGNY</sequence>
<evidence type="ECO:0000256" key="7">
    <source>
        <dbReference type="ARBA" id="ARBA00023288"/>
    </source>
</evidence>
<evidence type="ECO:0000313" key="11">
    <source>
        <dbReference type="Proteomes" id="UP001203665"/>
    </source>
</evidence>
<dbReference type="Proteomes" id="UP001203665">
    <property type="component" value="Unassembled WGS sequence"/>
</dbReference>
<dbReference type="InterPro" id="IPR038501">
    <property type="entry name" value="Spore_GerAC_C_sf"/>
</dbReference>
<evidence type="ECO:0000256" key="2">
    <source>
        <dbReference type="ARBA" id="ARBA00007886"/>
    </source>
</evidence>
<organism evidence="10 11">
    <name type="scientific">Alkalicoccobacillus plakortidis</name>
    <dbReference type="NCBI Taxonomy" id="444060"/>
    <lineage>
        <taxon>Bacteria</taxon>
        <taxon>Bacillati</taxon>
        <taxon>Bacillota</taxon>
        <taxon>Bacilli</taxon>
        <taxon>Bacillales</taxon>
        <taxon>Bacillaceae</taxon>
        <taxon>Alkalicoccobacillus</taxon>
    </lineage>
</organism>
<gene>
    <name evidence="10" type="ORF">NDM98_12820</name>
</gene>
<dbReference type="Pfam" id="PF25198">
    <property type="entry name" value="Spore_GerAC_N"/>
    <property type="match status" value="1"/>
</dbReference>
<evidence type="ECO:0000256" key="5">
    <source>
        <dbReference type="ARBA" id="ARBA00023136"/>
    </source>
</evidence>
<protein>
    <submittedName>
        <fullName evidence="10">Ger(X)C family spore germination protein</fullName>
    </submittedName>
</protein>
<evidence type="ECO:0000259" key="9">
    <source>
        <dbReference type="Pfam" id="PF25198"/>
    </source>
</evidence>
<dbReference type="Gene3D" id="3.30.300.210">
    <property type="entry name" value="Nutrient germinant receptor protein C, domain 3"/>
    <property type="match status" value="1"/>
</dbReference>
<dbReference type="EMBL" id="JAMQJY010000001">
    <property type="protein sequence ID" value="MCM2676291.1"/>
    <property type="molecule type" value="Genomic_DNA"/>
</dbReference>
<feature type="domain" description="Spore germination protein N-terminal" evidence="9">
    <location>
        <begin position="3"/>
        <end position="173"/>
    </location>
</feature>
<dbReference type="RefSeq" id="WP_251608233.1">
    <property type="nucleotide sequence ID" value="NZ_JAMQJY010000001.1"/>
</dbReference>
<keyword evidence="5" id="KW-0472">Membrane</keyword>
<dbReference type="PANTHER" id="PTHR35789:SF1">
    <property type="entry name" value="SPORE GERMINATION PROTEIN B3"/>
    <property type="match status" value="1"/>
</dbReference>
<evidence type="ECO:0000313" key="10">
    <source>
        <dbReference type="EMBL" id="MCM2676291.1"/>
    </source>
</evidence>
<keyword evidence="7" id="KW-0449">Lipoprotein</keyword>
<dbReference type="InterPro" id="IPR046953">
    <property type="entry name" value="Spore_GerAC-like_C"/>
</dbReference>
<dbReference type="PANTHER" id="PTHR35789">
    <property type="entry name" value="SPORE GERMINATION PROTEIN B3"/>
    <property type="match status" value="1"/>
</dbReference>
<name>A0ABT0XK66_9BACI</name>
<evidence type="ECO:0000256" key="3">
    <source>
        <dbReference type="ARBA" id="ARBA00022544"/>
    </source>
</evidence>
<reference evidence="10" key="1">
    <citation type="submission" date="2022-06" db="EMBL/GenBank/DDBJ databases">
        <title>Alkalicoccobacillus porphyridii sp. nov., isolated from a marine red alga, Porphyridium purpureum and reclassification of Shouchella plakortidis and Shouchella gibsonii as Alkalicoccobacillus plakortidis comb. nov. and Alkalicoccobacillus gibsonii comb. nov.</title>
        <authorList>
            <person name="Kim K.H."/>
            <person name="Lee J.K."/>
            <person name="Han D.M."/>
            <person name="Baek J.H."/>
            <person name="Jeon C.O."/>
        </authorList>
    </citation>
    <scope>NUCLEOTIDE SEQUENCE</scope>
    <source>
        <strain evidence="10">DSM 19153</strain>
    </source>
</reference>
<proteinExistence type="inferred from homology"/>
<dbReference type="Pfam" id="PF05504">
    <property type="entry name" value="Spore_GerAC"/>
    <property type="match status" value="1"/>
</dbReference>
<keyword evidence="6" id="KW-0564">Palmitate</keyword>
<comment type="caution">
    <text evidence="10">The sequence shown here is derived from an EMBL/GenBank/DDBJ whole genome shotgun (WGS) entry which is preliminary data.</text>
</comment>
<keyword evidence="11" id="KW-1185">Reference proteome</keyword>
<comment type="similarity">
    <text evidence="2">Belongs to the GerABKC lipoprotein family.</text>
</comment>
<evidence type="ECO:0000256" key="1">
    <source>
        <dbReference type="ARBA" id="ARBA00004635"/>
    </source>
</evidence>
<evidence type="ECO:0000259" key="8">
    <source>
        <dbReference type="Pfam" id="PF05504"/>
    </source>
</evidence>
<dbReference type="InterPro" id="IPR008844">
    <property type="entry name" value="Spore_GerAC-like"/>
</dbReference>